<evidence type="ECO:0000256" key="13">
    <source>
        <dbReference type="ARBA" id="ARBA00093264"/>
    </source>
</evidence>
<reference evidence="18" key="2">
    <citation type="submission" date="2025-08" db="UniProtKB">
        <authorList>
            <consortium name="Ensembl"/>
        </authorList>
    </citation>
    <scope>IDENTIFICATION</scope>
    <source>
        <strain evidence="18">broiler</strain>
    </source>
</reference>
<dbReference type="SUPFAM" id="SSF51735">
    <property type="entry name" value="NAD(P)-binding Rossmann-fold domains"/>
    <property type="match status" value="1"/>
</dbReference>
<dbReference type="GeneTree" id="ENSGT00390000000237"/>
<dbReference type="InterPro" id="IPR036291">
    <property type="entry name" value="NAD(P)-bd_dom_sf"/>
</dbReference>
<dbReference type="InterPro" id="IPR003462">
    <property type="entry name" value="ODC_Mu_crystall"/>
</dbReference>
<evidence type="ECO:0000256" key="9">
    <source>
        <dbReference type="ARBA" id="ARBA00093227"/>
    </source>
</evidence>
<comment type="similarity">
    <text evidence="1">Belongs to the ornithine cyclodeaminase/mu-crystallin family.</text>
</comment>
<reference evidence="18" key="1">
    <citation type="submission" date="2020-11" db="EMBL/GenBank/DDBJ databases">
        <title>Gallus gallus (Chicken) genome, bGalGal1, GRCg7b, maternal haplotype autosomes + Z &amp; W.</title>
        <authorList>
            <person name="Warren W."/>
            <person name="Formenti G."/>
            <person name="Fedrigo O."/>
            <person name="Haase B."/>
            <person name="Mountcastle J."/>
            <person name="Balacco J."/>
            <person name="Tracey A."/>
            <person name="Schneider V."/>
            <person name="Okimoto R."/>
            <person name="Cheng H."/>
            <person name="Hawken R."/>
            <person name="Howe K."/>
            <person name="Jarvis E.D."/>
        </authorList>
    </citation>
    <scope>NUCLEOTIDE SEQUENCE [LARGE SCALE GENOMIC DNA]</scope>
    <source>
        <strain evidence="18">Broiler</strain>
    </source>
</reference>
<evidence type="ECO:0000256" key="15">
    <source>
        <dbReference type="ARBA" id="ARBA00093567"/>
    </source>
</evidence>
<comment type="catalytic activity">
    <reaction evidence="9">
        <text>(S)-cystathionine ketimine + NADPH + 2 H(+) = (3R,5S)-2,3,5,6,7-pentahydro-1,4-thiazepine-3,5-dicarboxylate + NADP(+)</text>
        <dbReference type="Rhea" id="RHEA:68036"/>
        <dbReference type="ChEBI" id="CHEBI:15378"/>
        <dbReference type="ChEBI" id="CHEBI:57783"/>
        <dbReference type="ChEBI" id="CHEBI:58349"/>
        <dbReference type="ChEBI" id="CHEBI:176808"/>
        <dbReference type="ChEBI" id="CHEBI:176810"/>
    </reaction>
    <physiologicalReaction direction="left-to-right" evidence="9">
        <dbReference type="Rhea" id="RHEA:68037"/>
    </physiologicalReaction>
</comment>
<evidence type="ECO:0000256" key="5">
    <source>
        <dbReference type="ARBA" id="ARBA00093190"/>
    </source>
</evidence>
<gene>
    <name evidence="18" type="primary">CRYM</name>
</gene>
<dbReference type="InterPro" id="IPR023401">
    <property type="entry name" value="ODC_N"/>
</dbReference>
<evidence type="ECO:0000256" key="11">
    <source>
        <dbReference type="ARBA" id="ARBA00093250"/>
    </source>
</evidence>
<evidence type="ECO:0000256" key="16">
    <source>
        <dbReference type="ARBA" id="ARBA00093598"/>
    </source>
</evidence>
<keyword evidence="20" id="KW-1267">Proteomics identification</keyword>
<dbReference type="Gene3D" id="3.30.1780.10">
    <property type="entry name" value="ornithine cyclodeaminase, domain 1"/>
    <property type="match status" value="1"/>
</dbReference>
<evidence type="ECO:0000256" key="4">
    <source>
        <dbReference type="ARBA" id="ARBA00033420"/>
    </source>
</evidence>
<dbReference type="GO" id="GO:0047127">
    <property type="term" value="F:thiomorpholine-carboxylate dehydrogenase activity"/>
    <property type="evidence" value="ECO:0007669"/>
    <property type="project" value="UniProtKB-EC"/>
</dbReference>
<comment type="catalytic activity">
    <reaction evidence="10">
        <text>(R)-lanthionine ketimine + NADPH + 2 H(+) = (3R,5R)-1,4-thiomorpholine-3,5-dicarboxylate + NADP(+)</text>
        <dbReference type="Rhea" id="RHEA:68040"/>
        <dbReference type="ChEBI" id="CHEBI:15378"/>
        <dbReference type="ChEBI" id="CHEBI:57783"/>
        <dbReference type="ChEBI" id="CHEBI:58349"/>
        <dbReference type="ChEBI" id="CHEBI:176891"/>
        <dbReference type="ChEBI" id="CHEBI:176892"/>
    </reaction>
    <physiologicalReaction direction="left-to-right" evidence="10">
        <dbReference type="Rhea" id="RHEA:68041"/>
    </physiologicalReaction>
</comment>
<comment type="catalytic activity">
    <reaction evidence="12">
        <text>(3R)-1,4-thiomorpholine-3-carboxylate + NADP(+) = 3,4-dehydrothiomorpholine-3-carboxylate + NADPH + 2 H(+)</text>
        <dbReference type="Rhea" id="RHEA:12500"/>
        <dbReference type="ChEBI" id="CHEBI:15378"/>
        <dbReference type="ChEBI" id="CHEBI:57783"/>
        <dbReference type="ChEBI" id="CHEBI:58349"/>
        <dbReference type="ChEBI" id="CHEBI:58517"/>
        <dbReference type="ChEBI" id="CHEBI:176873"/>
        <dbReference type="EC" id="1.5.1.25"/>
    </reaction>
    <physiologicalReaction direction="right-to-left" evidence="12">
        <dbReference type="Rhea" id="RHEA:12502"/>
    </physiologicalReaction>
</comment>
<comment type="catalytic activity">
    <reaction evidence="6">
        <text>Delta(2)-thiazoline-2-carboxylate + NADPH + 2 H(+) = L-thiazolidine-2-carboxylate + NADP(+)</text>
        <dbReference type="Rhea" id="RHEA:68072"/>
        <dbReference type="ChEBI" id="CHEBI:15378"/>
        <dbReference type="ChEBI" id="CHEBI:57783"/>
        <dbReference type="ChEBI" id="CHEBI:58349"/>
        <dbReference type="ChEBI" id="CHEBI:176895"/>
        <dbReference type="ChEBI" id="CHEBI:176896"/>
    </reaction>
    <physiologicalReaction direction="left-to-right" evidence="6">
        <dbReference type="Rhea" id="RHEA:68073"/>
    </physiologicalReaction>
</comment>
<organism evidence="18 19">
    <name type="scientific">Gallus gallus</name>
    <name type="common">Chicken</name>
    <dbReference type="NCBI Taxonomy" id="9031"/>
    <lineage>
        <taxon>Eukaryota</taxon>
        <taxon>Metazoa</taxon>
        <taxon>Chordata</taxon>
        <taxon>Craniata</taxon>
        <taxon>Vertebrata</taxon>
        <taxon>Euteleostomi</taxon>
        <taxon>Archelosauria</taxon>
        <taxon>Archosauria</taxon>
        <taxon>Dinosauria</taxon>
        <taxon>Saurischia</taxon>
        <taxon>Theropoda</taxon>
        <taxon>Coelurosauria</taxon>
        <taxon>Aves</taxon>
        <taxon>Neognathae</taxon>
        <taxon>Galloanserae</taxon>
        <taxon>Galliformes</taxon>
        <taxon>Phasianidae</taxon>
        <taxon>Phasianinae</taxon>
        <taxon>Gallus</taxon>
    </lineage>
</organism>
<dbReference type="OrthoDB" id="41492at2759"/>
<evidence type="ECO:0000256" key="12">
    <source>
        <dbReference type="ARBA" id="ARBA00093263"/>
    </source>
</evidence>
<evidence type="ECO:0000313" key="18">
    <source>
        <dbReference type="Ensembl" id="ENSGALP00010024171.1"/>
    </source>
</evidence>
<comment type="catalytic activity">
    <reaction evidence="13">
        <text>L-proline + NAD(+) = 1-pyrroline-2-carboxylate + NADH + H(+)</text>
        <dbReference type="Rhea" id="RHEA:20321"/>
        <dbReference type="ChEBI" id="CHEBI:15378"/>
        <dbReference type="ChEBI" id="CHEBI:39785"/>
        <dbReference type="ChEBI" id="CHEBI:57540"/>
        <dbReference type="ChEBI" id="CHEBI:57945"/>
        <dbReference type="ChEBI" id="CHEBI:60039"/>
        <dbReference type="EC" id="1.5.1.1"/>
    </reaction>
    <physiologicalReaction direction="right-to-left" evidence="13">
        <dbReference type="Rhea" id="RHEA:20323"/>
    </physiologicalReaction>
</comment>
<evidence type="ECO:0000313" key="19">
    <source>
        <dbReference type="Proteomes" id="UP000000539"/>
    </source>
</evidence>
<dbReference type="EC" id="1.5.1.1" evidence="16"/>
<comment type="catalytic activity">
    <reaction evidence="11">
        <text>(S)-cystathionine ketimine + NADH + 2 H(+) = (3R,5S)-2,3,5,6,7-pentahydro-1,4-thiazepine-3,5-dicarboxylate + NAD(+)</text>
        <dbReference type="Rhea" id="RHEA:68032"/>
        <dbReference type="ChEBI" id="CHEBI:15378"/>
        <dbReference type="ChEBI" id="CHEBI:57540"/>
        <dbReference type="ChEBI" id="CHEBI:57945"/>
        <dbReference type="ChEBI" id="CHEBI:176808"/>
        <dbReference type="ChEBI" id="CHEBI:176810"/>
    </reaction>
    <physiologicalReaction direction="left-to-right" evidence="11">
        <dbReference type="Rhea" id="RHEA:68033"/>
    </physiologicalReaction>
</comment>
<accession>A0A8V0Z6Q2</accession>
<evidence type="ECO:0000256" key="6">
    <source>
        <dbReference type="ARBA" id="ARBA00093197"/>
    </source>
</evidence>
<dbReference type="GO" id="GO:0050241">
    <property type="term" value="F:pyrroline-2-carboxylate reductase activity"/>
    <property type="evidence" value="ECO:0007669"/>
    <property type="project" value="UniProtKB-EC"/>
</dbReference>
<evidence type="ECO:0000256" key="8">
    <source>
        <dbReference type="ARBA" id="ARBA00093226"/>
    </source>
</evidence>
<evidence type="ECO:0000256" key="1">
    <source>
        <dbReference type="ARBA" id="ARBA00008903"/>
    </source>
</evidence>
<comment type="catalytic activity">
    <reaction evidence="5">
        <text>L-pipecolate + NAD(+) = Delta(1)-piperideine-2-carboxylate + NADH + H(+)</text>
        <dbReference type="Rhea" id="RHEA:30807"/>
        <dbReference type="ChEBI" id="CHEBI:15378"/>
        <dbReference type="ChEBI" id="CHEBI:57540"/>
        <dbReference type="ChEBI" id="CHEBI:57945"/>
        <dbReference type="ChEBI" id="CHEBI:61185"/>
        <dbReference type="ChEBI" id="CHEBI:77631"/>
        <dbReference type="EC" id="1.5.1.1"/>
    </reaction>
    <physiologicalReaction direction="right-to-left" evidence="5">
        <dbReference type="Rhea" id="RHEA:30809"/>
    </physiologicalReaction>
</comment>
<evidence type="ECO:0000256" key="10">
    <source>
        <dbReference type="ARBA" id="ARBA00093248"/>
    </source>
</evidence>
<sequence>MSSEPPVFISAAEVERLLPRASLLLPGLEAALCNFSAGAAGGVEQPLRAVVPVRPHGGFLGVMPAYSAADDALTTKLVTFYEHRGDSAAPSHRATVLLFDPRCGSLRAVLDGTVITAKRTAAVSAIATKLLMPRSAEVLCILGAGVQARSHYEIFTELFPFTEVRLWSRTEQHALRLASSVGGAVRVCGTAREAVVGADVIVTVTMATTPILFGEWVKPGAHVNGTPCSARLRAPSLWGAIACSLGSVQPLAARPAFLPAACTDTRCAHGGSWSRRPSSASFAASPFLSVPFVSVSP</sequence>
<evidence type="ECO:0000256" key="2">
    <source>
        <dbReference type="ARBA" id="ARBA00012883"/>
    </source>
</evidence>
<reference evidence="18" key="3">
    <citation type="submission" date="2025-09" db="UniProtKB">
        <authorList>
            <consortium name="Ensembl"/>
        </authorList>
    </citation>
    <scope>IDENTIFICATION</scope>
    <source>
        <strain evidence="18">broiler</strain>
    </source>
</reference>
<evidence type="ECO:0000256" key="3">
    <source>
        <dbReference type="ARBA" id="ARBA00015173"/>
    </source>
</evidence>
<comment type="catalytic activity">
    <reaction evidence="8">
        <text>(3R)-1,4-thiomorpholine-3-carboxylate + NAD(+) = 3,4-dehydrothiomorpholine-3-carboxylate + NADH + 2 H(+)</text>
        <dbReference type="Rhea" id="RHEA:12504"/>
        <dbReference type="ChEBI" id="CHEBI:15378"/>
        <dbReference type="ChEBI" id="CHEBI:57540"/>
        <dbReference type="ChEBI" id="CHEBI:57945"/>
        <dbReference type="ChEBI" id="CHEBI:58517"/>
        <dbReference type="ChEBI" id="CHEBI:176873"/>
        <dbReference type="EC" id="1.5.1.25"/>
    </reaction>
    <physiologicalReaction direction="right-to-left" evidence="8">
        <dbReference type="Rhea" id="RHEA:12506"/>
    </physiologicalReaction>
</comment>
<name>A0A8V0Z6Q2_CHICK</name>
<protein>
    <recommendedName>
        <fullName evidence="3">Ketimine reductase mu-crystallin</fullName>
        <ecNumber evidence="16">1.5.1.1</ecNumber>
        <ecNumber evidence="2">1.5.1.25</ecNumber>
    </recommendedName>
    <alternativeName>
        <fullName evidence="17">1-piperideine-2-carboxylate/1-pyrroline-2-carboxylate reductase</fullName>
    </alternativeName>
    <alternativeName>
        <fullName evidence="4">NADP-regulated thyroid-hormone-binding protein</fullName>
    </alternativeName>
</protein>
<evidence type="ECO:0000256" key="14">
    <source>
        <dbReference type="ARBA" id="ARBA00093273"/>
    </source>
</evidence>
<dbReference type="Gene3D" id="3.40.50.720">
    <property type="entry name" value="NAD(P)-binding Rossmann-like Domain"/>
    <property type="match status" value="1"/>
</dbReference>
<keyword evidence="19" id="KW-1185">Reference proteome</keyword>
<evidence type="ECO:0000256" key="17">
    <source>
        <dbReference type="ARBA" id="ARBA00093650"/>
    </source>
</evidence>
<comment type="subunit">
    <text evidence="15">Homodimer. Binds the thyroid hormone triiodothyronine (T3); T3 binding inhibits enzymatic activity.</text>
</comment>
<evidence type="ECO:0007829" key="20">
    <source>
        <dbReference type="PeptideAtlas" id="A0A8V0Z6Q2"/>
    </source>
</evidence>
<comment type="catalytic activity">
    <reaction evidence="14">
        <text>L-pipecolate + NADP(+) = Delta(1)-piperideine-2-carboxylate + NADPH + H(+)</text>
        <dbReference type="Rhea" id="RHEA:12524"/>
        <dbReference type="ChEBI" id="CHEBI:15378"/>
        <dbReference type="ChEBI" id="CHEBI:57783"/>
        <dbReference type="ChEBI" id="CHEBI:58349"/>
        <dbReference type="ChEBI" id="CHEBI:61185"/>
        <dbReference type="ChEBI" id="CHEBI:77631"/>
        <dbReference type="EC" id="1.5.1.1"/>
    </reaction>
    <physiologicalReaction direction="right-to-left" evidence="14">
        <dbReference type="Rhea" id="RHEA:12526"/>
    </physiologicalReaction>
</comment>
<dbReference type="PANTHER" id="PTHR13812">
    <property type="entry name" value="KETIMINE REDUCTASE MU-CRYSTALLIN"/>
    <property type="match status" value="1"/>
</dbReference>
<evidence type="ECO:0000256" key="7">
    <source>
        <dbReference type="ARBA" id="ARBA00093203"/>
    </source>
</evidence>
<proteinExistence type="evidence at protein level"/>
<dbReference type="Proteomes" id="UP000000539">
    <property type="component" value="Chromosome 14"/>
</dbReference>
<dbReference type="Pfam" id="PF02423">
    <property type="entry name" value="OCD_Mu_crystall"/>
    <property type="match status" value="1"/>
</dbReference>
<dbReference type="Ensembl" id="ENSGALT00010041283.1">
    <property type="protein sequence ID" value="ENSGALP00010024171.1"/>
    <property type="gene ID" value="ENSGALG00010017106.1"/>
</dbReference>
<dbReference type="PANTHER" id="PTHR13812:SF19">
    <property type="entry name" value="KETIMINE REDUCTASE MU-CRYSTALLIN"/>
    <property type="match status" value="1"/>
</dbReference>
<comment type="catalytic activity">
    <reaction evidence="7">
        <text>L-proline + NADP(+) = 1-pyrroline-2-carboxylate + NADPH + H(+)</text>
        <dbReference type="Rhea" id="RHEA:20317"/>
        <dbReference type="ChEBI" id="CHEBI:15378"/>
        <dbReference type="ChEBI" id="CHEBI:39785"/>
        <dbReference type="ChEBI" id="CHEBI:57783"/>
        <dbReference type="ChEBI" id="CHEBI:58349"/>
        <dbReference type="ChEBI" id="CHEBI:60039"/>
        <dbReference type="EC" id="1.5.1.1"/>
    </reaction>
    <physiologicalReaction direction="right-to-left" evidence="7">
        <dbReference type="Rhea" id="RHEA:20319"/>
    </physiologicalReaction>
</comment>
<dbReference type="AlphaFoldDB" id="A0A8V0Z6Q2"/>
<dbReference type="EC" id="1.5.1.25" evidence="2"/>